<dbReference type="AlphaFoldDB" id="A0A1I3QJ14"/>
<proteinExistence type="predicted"/>
<reference evidence="2" key="1">
    <citation type="submission" date="2016-10" db="EMBL/GenBank/DDBJ databases">
        <authorList>
            <person name="Varghese N."/>
            <person name="Submissions S."/>
        </authorList>
    </citation>
    <scope>NUCLEOTIDE SEQUENCE [LARGE SCALE GENOMIC DNA]</scope>
    <source>
        <strain evidence="2">DSM 5918</strain>
    </source>
</reference>
<accession>A0A1I3QJ14</accession>
<evidence type="ECO:0000313" key="1">
    <source>
        <dbReference type="EMBL" id="SFJ34074.1"/>
    </source>
</evidence>
<gene>
    <name evidence="1" type="ORF">SAMN04488082_102357</name>
</gene>
<organism evidence="1 2">
    <name type="scientific">Desulfomicrobium apsheronum</name>
    <dbReference type="NCBI Taxonomy" id="52560"/>
    <lineage>
        <taxon>Bacteria</taxon>
        <taxon>Pseudomonadati</taxon>
        <taxon>Thermodesulfobacteriota</taxon>
        <taxon>Desulfovibrionia</taxon>
        <taxon>Desulfovibrionales</taxon>
        <taxon>Desulfomicrobiaceae</taxon>
        <taxon>Desulfomicrobium</taxon>
    </lineage>
</organism>
<dbReference type="EMBL" id="FORX01000002">
    <property type="protein sequence ID" value="SFJ34074.1"/>
    <property type="molecule type" value="Genomic_DNA"/>
</dbReference>
<keyword evidence="2" id="KW-1185">Reference proteome</keyword>
<dbReference type="Proteomes" id="UP000198635">
    <property type="component" value="Unassembled WGS sequence"/>
</dbReference>
<sequence>MKTSIRAALWIIVALGLFVPTLAGAETTIIFSANSLGEFAPCPS</sequence>
<dbReference type="STRING" id="52560.SAMN04488082_102357"/>
<protein>
    <submittedName>
        <fullName evidence="1">Uncharacterized protein</fullName>
    </submittedName>
</protein>
<name>A0A1I3QJ14_9BACT</name>
<evidence type="ECO:0000313" key="2">
    <source>
        <dbReference type="Proteomes" id="UP000198635"/>
    </source>
</evidence>